<protein>
    <submittedName>
        <fullName evidence="1">Uncharacterized protein</fullName>
    </submittedName>
</protein>
<name>A0A8J2JGU9_9HEXA</name>
<evidence type="ECO:0000313" key="2">
    <source>
        <dbReference type="Proteomes" id="UP000708208"/>
    </source>
</evidence>
<feature type="non-terminal residue" evidence="1">
    <location>
        <position position="64"/>
    </location>
</feature>
<organism evidence="1 2">
    <name type="scientific">Allacma fusca</name>
    <dbReference type="NCBI Taxonomy" id="39272"/>
    <lineage>
        <taxon>Eukaryota</taxon>
        <taxon>Metazoa</taxon>
        <taxon>Ecdysozoa</taxon>
        <taxon>Arthropoda</taxon>
        <taxon>Hexapoda</taxon>
        <taxon>Collembola</taxon>
        <taxon>Symphypleona</taxon>
        <taxon>Sminthuridae</taxon>
        <taxon>Allacma</taxon>
    </lineage>
</organism>
<sequence length="64" mass="7312">MNLKKLEVDIQLVARSMQKGSMLLSAKAYNMLENLSELHIRKSSEYLLSAELEDLVTEEITDEV</sequence>
<gene>
    <name evidence="1" type="ORF">AFUS01_LOCUS7922</name>
</gene>
<evidence type="ECO:0000313" key="1">
    <source>
        <dbReference type="EMBL" id="CAG7718537.1"/>
    </source>
</evidence>
<accession>A0A8J2JGU9</accession>
<comment type="caution">
    <text evidence="1">The sequence shown here is derived from an EMBL/GenBank/DDBJ whole genome shotgun (WGS) entry which is preliminary data.</text>
</comment>
<reference evidence="1" key="1">
    <citation type="submission" date="2021-06" db="EMBL/GenBank/DDBJ databases">
        <authorList>
            <person name="Hodson N. C."/>
            <person name="Mongue J. A."/>
            <person name="Jaron S. K."/>
        </authorList>
    </citation>
    <scope>NUCLEOTIDE SEQUENCE</scope>
</reference>
<proteinExistence type="predicted"/>
<dbReference type="EMBL" id="CAJVCH010054100">
    <property type="protein sequence ID" value="CAG7718537.1"/>
    <property type="molecule type" value="Genomic_DNA"/>
</dbReference>
<dbReference type="AlphaFoldDB" id="A0A8J2JGU9"/>
<dbReference type="Proteomes" id="UP000708208">
    <property type="component" value="Unassembled WGS sequence"/>
</dbReference>
<keyword evidence="2" id="KW-1185">Reference proteome</keyword>